<proteinExistence type="predicted"/>
<evidence type="ECO:0000313" key="3">
    <source>
        <dbReference type="Proteomes" id="UP000078240"/>
    </source>
</evidence>
<dbReference type="Proteomes" id="UP000078240">
    <property type="component" value="Unassembled WGS sequence"/>
</dbReference>
<feature type="region of interest" description="Disordered" evidence="1">
    <location>
        <begin position="1"/>
        <end position="20"/>
    </location>
</feature>
<sequence length="77" mass="8646">MNRLGRFAPRQPRGCSRCPTDGQPGFRRYKEVIEYLGRRITNTIRCNLDDEVVPFVFGLSEPSAVSPHATFRCSSAG</sequence>
<dbReference type="AlphaFoldDB" id="A0A179GWK6"/>
<evidence type="ECO:0000313" key="2">
    <source>
        <dbReference type="EMBL" id="OAQ82152.1"/>
    </source>
</evidence>
<evidence type="ECO:0000256" key="1">
    <source>
        <dbReference type="SAM" id="MobiDB-lite"/>
    </source>
</evidence>
<reference evidence="2 3" key="1">
    <citation type="submission" date="2016-01" db="EMBL/GenBank/DDBJ databases">
        <title>Biosynthesis of antibiotic leucinostatins and their inhibition on Phytophthora in bio-control Purpureocillium lilacinum.</title>
        <authorList>
            <person name="Wang G."/>
            <person name="Liu Z."/>
            <person name="Lin R."/>
            <person name="Li E."/>
            <person name="Mao Z."/>
            <person name="Ling J."/>
            <person name="Yin W."/>
            <person name="Xie B."/>
        </authorList>
    </citation>
    <scope>NUCLEOTIDE SEQUENCE [LARGE SCALE GENOMIC DNA]</scope>
    <source>
        <strain evidence="2">PLBJ-1</strain>
    </source>
</reference>
<comment type="caution">
    <text evidence="2">The sequence shown here is derived from an EMBL/GenBank/DDBJ whole genome shotgun (WGS) entry which is preliminary data.</text>
</comment>
<organism evidence="2 3">
    <name type="scientific">Purpureocillium lilacinum</name>
    <name type="common">Paecilomyces lilacinus</name>
    <dbReference type="NCBI Taxonomy" id="33203"/>
    <lineage>
        <taxon>Eukaryota</taxon>
        <taxon>Fungi</taxon>
        <taxon>Dikarya</taxon>
        <taxon>Ascomycota</taxon>
        <taxon>Pezizomycotina</taxon>
        <taxon>Sordariomycetes</taxon>
        <taxon>Hypocreomycetidae</taxon>
        <taxon>Hypocreales</taxon>
        <taxon>Ophiocordycipitaceae</taxon>
        <taxon>Purpureocillium</taxon>
    </lineage>
</organism>
<name>A0A179GWK6_PURLI</name>
<protein>
    <submittedName>
        <fullName evidence="2">Uncharacterized protein</fullName>
    </submittedName>
</protein>
<gene>
    <name evidence="2" type="ORF">VFPBJ_04736</name>
</gene>
<accession>A0A179GWK6</accession>
<dbReference type="EMBL" id="LSBH01000003">
    <property type="protein sequence ID" value="OAQ82152.1"/>
    <property type="molecule type" value="Genomic_DNA"/>
</dbReference>